<evidence type="ECO:0000256" key="8">
    <source>
        <dbReference type="ARBA" id="ARBA00023136"/>
    </source>
</evidence>
<keyword evidence="4" id="KW-0808">Transferase</keyword>
<dbReference type="EC" id="2.5.1.39" evidence="10"/>
<dbReference type="GO" id="GO:0008412">
    <property type="term" value="F:4-hydroxybenzoate polyprenyltransferase activity"/>
    <property type="evidence" value="ECO:0007669"/>
    <property type="project" value="UniProtKB-EC"/>
</dbReference>
<comment type="catalytic activity">
    <reaction evidence="13">
        <text>an all-trans-polyprenyl diphosphate + 4-hydroxybenzoate = a 4-hydroxy-3-(all-trans-polyprenyl)benzoate + diphosphate</text>
        <dbReference type="Rhea" id="RHEA:44504"/>
        <dbReference type="Rhea" id="RHEA-COMP:9514"/>
        <dbReference type="Rhea" id="RHEA-COMP:9564"/>
        <dbReference type="ChEBI" id="CHEBI:17879"/>
        <dbReference type="ChEBI" id="CHEBI:33019"/>
        <dbReference type="ChEBI" id="CHEBI:58914"/>
        <dbReference type="ChEBI" id="CHEBI:78396"/>
        <dbReference type="EC" id="2.5.1.39"/>
    </reaction>
    <physiologicalReaction direction="left-to-right" evidence="13">
        <dbReference type="Rhea" id="RHEA:44505"/>
    </physiologicalReaction>
</comment>
<dbReference type="FunFam" id="1.10.357.140:FF:000003">
    <property type="entry name" value="4-hydroxybenzoate polyprenyltransferase, mitochondrial"/>
    <property type="match status" value="1"/>
</dbReference>
<evidence type="ECO:0000256" key="14">
    <source>
        <dbReference type="SAM" id="Phobius"/>
    </source>
</evidence>
<dbReference type="PROSITE" id="PS00943">
    <property type="entry name" value="UBIA"/>
    <property type="match status" value="1"/>
</dbReference>
<keyword evidence="8 14" id="KW-0472">Membrane</keyword>
<comment type="cofactor">
    <cofactor evidence="1">
        <name>Mg(2+)</name>
        <dbReference type="ChEBI" id="CHEBI:18420"/>
    </cofactor>
</comment>
<evidence type="ECO:0000256" key="9">
    <source>
        <dbReference type="ARBA" id="ARBA00023229"/>
    </source>
</evidence>
<evidence type="ECO:0000256" key="1">
    <source>
        <dbReference type="ARBA" id="ARBA00001946"/>
    </source>
</evidence>
<evidence type="ECO:0000313" key="16">
    <source>
        <dbReference type="Proteomes" id="UP001152798"/>
    </source>
</evidence>
<dbReference type="PANTHER" id="PTHR11048:SF28">
    <property type="entry name" value="4-HYDROXYBENZOATE POLYPRENYLTRANSFERASE, MITOCHONDRIAL"/>
    <property type="match status" value="1"/>
</dbReference>
<dbReference type="EMBL" id="OV725082">
    <property type="protein sequence ID" value="CAH1404974.1"/>
    <property type="molecule type" value="Genomic_DNA"/>
</dbReference>
<dbReference type="AlphaFoldDB" id="A0A9P0HNI7"/>
<evidence type="ECO:0000256" key="11">
    <source>
        <dbReference type="ARBA" id="ARBA00049890"/>
    </source>
</evidence>
<dbReference type="CDD" id="cd13959">
    <property type="entry name" value="PT_UbiA_COQ2"/>
    <property type="match status" value="1"/>
</dbReference>
<reference evidence="15" key="1">
    <citation type="submission" date="2022-01" db="EMBL/GenBank/DDBJ databases">
        <authorList>
            <person name="King R."/>
        </authorList>
    </citation>
    <scope>NUCLEOTIDE SEQUENCE</scope>
</reference>
<name>A0A9P0HNI7_NEZVI</name>
<dbReference type="Proteomes" id="UP001152798">
    <property type="component" value="Chromosome 6"/>
</dbReference>
<dbReference type="InterPro" id="IPR030470">
    <property type="entry name" value="UbiA_prenylTrfase_CS"/>
</dbReference>
<dbReference type="GO" id="GO:0006744">
    <property type="term" value="P:ubiquinone biosynthetic process"/>
    <property type="evidence" value="ECO:0007669"/>
    <property type="project" value="UniProtKB-KW"/>
</dbReference>
<evidence type="ECO:0000256" key="3">
    <source>
        <dbReference type="ARBA" id="ARBA00005985"/>
    </source>
</evidence>
<dbReference type="InterPro" id="IPR000537">
    <property type="entry name" value="UbiA_prenyltransferase"/>
</dbReference>
<gene>
    <name evidence="15" type="ORF">NEZAVI_LOCUS13284</name>
</gene>
<keyword evidence="6 14" id="KW-0812">Transmembrane</keyword>
<evidence type="ECO:0000256" key="7">
    <source>
        <dbReference type="ARBA" id="ARBA00022989"/>
    </source>
</evidence>
<dbReference type="InterPro" id="IPR039653">
    <property type="entry name" value="Prenyltransferase"/>
</dbReference>
<sequence>MAAQAGALPDLKMIALFGAGAFVMRGAGCTINDMWDKDLDKKVERTKDRPLVTGSVSTSDAWMFLAAQLSVALTILLQLNWYSVFLGASSLVLVVAYPLMKRVTYWPQLVLGMTFNWGALLGWSAVQGSCDWRIRNTSCLFNDSEVENTPGWEAYD</sequence>
<keyword evidence="5" id="KW-0831">Ubiquinone biosynthesis</keyword>
<feature type="transmembrane region" description="Helical" evidence="14">
    <location>
        <begin position="61"/>
        <end position="77"/>
    </location>
</feature>
<keyword evidence="9" id="KW-0414">Isoprene biosynthesis</keyword>
<evidence type="ECO:0000256" key="4">
    <source>
        <dbReference type="ARBA" id="ARBA00022679"/>
    </source>
</evidence>
<evidence type="ECO:0000256" key="10">
    <source>
        <dbReference type="ARBA" id="ARBA00034524"/>
    </source>
</evidence>
<organism evidence="15 16">
    <name type="scientific">Nezara viridula</name>
    <name type="common">Southern green stink bug</name>
    <name type="synonym">Cimex viridulus</name>
    <dbReference type="NCBI Taxonomy" id="85310"/>
    <lineage>
        <taxon>Eukaryota</taxon>
        <taxon>Metazoa</taxon>
        <taxon>Ecdysozoa</taxon>
        <taxon>Arthropoda</taxon>
        <taxon>Hexapoda</taxon>
        <taxon>Insecta</taxon>
        <taxon>Pterygota</taxon>
        <taxon>Neoptera</taxon>
        <taxon>Paraneoptera</taxon>
        <taxon>Hemiptera</taxon>
        <taxon>Heteroptera</taxon>
        <taxon>Panheteroptera</taxon>
        <taxon>Pentatomomorpha</taxon>
        <taxon>Pentatomoidea</taxon>
        <taxon>Pentatomidae</taxon>
        <taxon>Pentatominae</taxon>
        <taxon>Nezara</taxon>
    </lineage>
</organism>
<dbReference type="InterPro" id="IPR044878">
    <property type="entry name" value="UbiA_sf"/>
</dbReference>
<comment type="catalytic activity">
    <reaction evidence="12">
        <text>all-trans-nonaprenyl diphosphate + 4-hydroxybenzoate = 4-hydroxy-3-(all-trans-nonaprenyl)benzoate + diphosphate</text>
        <dbReference type="Rhea" id="RHEA:17709"/>
        <dbReference type="ChEBI" id="CHEBI:17879"/>
        <dbReference type="ChEBI" id="CHEBI:33019"/>
        <dbReference type="ChEBI" id="CHEBI:58391"/>
        <dbReference type="ChEBI" id="CHEBI:84502"/>
        <dbReference type="EC" id="2.5.1.39"/>
    </reaction>
    <physiologicalReaction direction="left-to-right" evidence="12">
        <dbReference type="Rhea" id="RHEA:17710"/>
    </physiologicalReaction>
</comment>
<evidence type="ECO:0000256" key="13">
    <source>
        <dbReference type="ARBA" id="ARBA00051182"/>
    </source>
</evidence>
<keyword evidence="16" id="KW-1185">Reference proteome</keyword>
<evidence type="ECO:0000256" key="5">
    <source>
        <dbReference type="ARBA" id="ARBA00022688"/>
    </source>
</evidence>
<keyword evidence="7 14" id="KW-1133">Transmembrane helix</keyword>
<proteinExistence type="inferred from homology"/>
<evidence type="ECO:0000313" key="15">
    <source>
        <dbReference type="EMBL" id="CAH1404974.1"/>
    </source>
</evidence>
<comment type="catalytic activity">
    <reaction evidence="11">
        <text>all-trans-decaprenyl diphosphate + 4-hydroxybenzoate = 4-hydroxy-3-(all-trans-decaprenyl)benzoate + diphosphate</text>
        <dbReference type="Rhea" id="RHEA:44564"/>
        <dbReference type="ChEBI" id="CHEBI:17879"/>
        <dbReference type="ChEBI" id="CHEBI:33019"/>
        <dbReference type="ChEBI" id="CHEBI:60721"/>
        <dbReference type="ChEBI" id="CHEBI:84503"/>
        <dbReference type="EC" id="2.5.1.39"/>
    </reaction>
    <physiologicalReaction direction="left-to-right" evidence="11">
        <dbReference type="Rhea" id="RHEA:44565"/>
    </physiologicalReaction>
</comment>
<feature type="transmembrane region" description="Helical" evidence="14">
    <location>
        <begin position="106"/>
        <end position="126"/>
    </location>
</feature>
<evidence type="ECO:0000256" key="12">
    <source>
        <dbReference type="ARBA" id="ARBA00050454"/>
    </source>
</evidence>
<dbReference type="GO" id="GO:0008299">
    <property type="term" value="P:isoprenoid biosynthetic process"/>
    <property type="evidence" value="ECO:0007669"/>
    <property type="project" value="UniProtKB-KW"/>
</dbReference>
<evidence type="ECO:0000256" key="6">
    <source>
        <dbReference type="ARBA" id="ARBA00022692"/>
    </source>
</evidence>
<evidence type="ECO:0000256" key="2">
    <source>
        <dbReference type="ARBA" id="ARBA00004141"/>
    </source>
</evidence>
<dbReference type="Pfam" id="PF01040">
    <property type="entry name" value="UbiA"/>
    <property type="match status" value="1"/>
</dbReference>
<accession>A0A9P0HNI7</accession>
<comment type="subcellular location">
    <subcellularLocation>
        <location evidence="2">Membrane</location>
        <topology evidence="2">Multi-pass membrane protein</topology>
    </subcellularLocation>
</comment>
<protein>
    <recommendedName>
        <fullName evidence="10">4-hydroxybenzoate polyprenyltransferase</fullName>
        <ecNumber evidence="10">2.5.1.39</ecNumber>
    </recommendedName>
</protein>
<dbReference type="GO" id="GO:0005743">
    <property type="term" value="C:mitochondrial inner membrane"/>
    <property type="evidence" value="ECO:0007669"/>
    <property type="project" value="TreeGrafter"/>
</dbReference>
<dbReference type="Gene3D" id="1.10.357.140">
    <property type="entry name" value="UbiA prenyltransferase"/>
    <property type="match status" value="1"/>
</dbReference>
<dbReference type="OrthoDB" id="18170at2759"/>
<feature type="transmembrane region" description="Helical" evidence="14">
    <location>
        <begin position="84"/>
        <end position="100"/>
    </location>
</feature>
<dbReference type="PANTHER" id="PTHR11048">
    <property type="entry name" value="PRENYLTRANSFERASES"/>
    <property type="match status" value="1"/>
</dbReference>
<comment type="similarity">
    <text evidence="3">Belongs to the UbiA prenyltransferase family.</text>
</comment>